<organism evidence="2 3">
    <name type="scientific">Planotetraspora silvatica</name>
    <dbReference type="NCBI Taxonomy" id="234614"/>
    <lineage>
        <taxon>Bacteria</taxon>
        <taxon>Bacillati</taxon>
        <taxon>Actinomycetota</taxon>
        <taxon>Actinomycetes</taxon>
        <taxon>Streptosporangiales</taxon>
        <taxon>Streptosporangiaceae</taxon>
        <taxon>Planotetraspora</taxon>
    </lineage>
</organism>
<reference evidence="2" key="1">
    <citation type="submission" date="2021-01" db="EMBL/GenBank/DDBJ databases">
        <title>Whole genome shotgun sequence of Planotetraspora silvatica NBRC 100141.</title>
        <authorList>
            <person name="Komaki H."/>
            <person name="Tamura T."/>
        </authorList>
    </citation>
    <scope>NUCLEOTIDE SEQUENCE</scope>
    <source>
        <strain evidence="2">NBRC 100141</strain>
    </source>
</reference>
<name>A0A8J3ULT4_9ACTN</name>
<evidence type="ECO:0000256" key="1">
    <source>
        <dbReference type="SAM" id="SignalP"/>
    </source>
</evidence>
<accession>A0A8J3ULT4</accession>
<keyword evidence="1" id="KW-0732">Signal</keyword>
<feature type="chain" id="PRO_5038357751" description="VWA domain-containing protein" evidence="1">
    <location>
        <begin position="32"/>
        <end position="252"/>
    </location>
</feature>
<gene>
    <name evidence="2" type="ORF">Psi02_32050</name>
</gene>
<sequence>MHIPATAPRPAIAALAVAFVTSLSSITGCTAADAKPTKAACGAVIDITGFRGYPQAEEFLNQNLRNFLKGCDWLAYAAITGNSEGSPCQASPVPLYARPEENPNDNPKIAAAVTKAHLAEAVTKAKHLLTCDEDDAQGSDVLGGLRVIAAQVEEAPDEDMERRVVVFSDMMSNVGALDLSSGDYGAEAARTAKVKELKEKNLLPDLTGATVDIYGFNLLSEREPDRVPPLKLLWKAILVASGADESSVNVHQ</sequence>
<dbReference type="Proteomes" id="UP000644610">
    <property type="component" value="Unassembled WGS sequence"/>
</dbReference>
<evidence type="ECO:0000313" key="3">
    <source>
        <dbReference type="Proteomes" id="UP000644610"/>
    </source>
</evidence>
<evidence type="ECO:0008006" key="4">
    <source>
        <dbReference type="Google" id="ProtNLM"/>
    </source>
</evidence>
<proteinExistence type="predicted"/>
<comment type="caution">
    <text evidence="2">The sequence shown here is derived from an EMBL/GenBank/DDBJ whole genome shotgun (WGS) entry which is preliminary data.</text>
</comment>
<evidence type="ECO:0000313" key="2">
    <source>
        <dbReference type="EMBL" id="GII46781.1"/>
    </source>
</evidence>
<protein>
    <recommendedName>
        <fullName evidence="4">VWA domain-containing protein</fullName>
    </recommendedName>
</protein>
<dbReference type="AlphaFoldDB" id="A0A8J3ULT4"/>
<feature type="signal peptide" evidence="1">
    <location>
        <begin position="1"/>
        <end position="31"/>
    </location>
</feature>
<keyword evidence="3" id="KW-1185">Reference proteome</keyword>
<dbReference type="EMBL" id="BOOQ01000021">
    <property type="protein sequence ID" value="GII46781.1"/>
    <property type="molecule type" value="Genomic_DNA"/>
</dbReference>
<dbReference type="RefSeq" id="WP_203974840.1">
    <property type="nucleotide sequence ID" value="NZ_BAAAKY010000014.1"/>
</dbReference>